<evidence type="ECO:0000313" key="10">
    <source>
        <dbReference type="Proteomes" id="UP000261905"/>
    </source>
</evidence>
<feature type="transmembrane region" description="Helical" evidence="7">
    <location>
        <begin position="333"/>
        <end position="352"/>
    </location>
</feature>
<feature type="transmembrane region" description="Helical" evidence="7">
    <location>
        <begin position="262"/>
        <end position="280"/>
    </location>
</feature>
<keyword evidence="4 7" id="KW-0812">Transmembrane</keyword>
<evidence type="ECO:0000256" key="1">
    <source>
        <dbReference type="ARBA" id="ARBA00004651"/>
    </source>
</evidence>
<proteinExistence type="inferred from homology"/>
<dbReference type="GO" id="GO:0005886">
    <property type="term" value="C:plasma membrane"/>
    <property type="evidence" value="ECO:0007669"/>
    <property type="project" value="UniProtKB-SubCell"/>
</dbReference>
<keyword evidence="3" id="KW-1003">Cell membrane</keyword>
<evidence type="ECO:0000256" key="4">
    <source>
        <dbReference type="ARBA" id="ARBA00022692"/>
    </source>
</evidence>
<feature type="domain" description="Acyltransferase 3" evidence="8">
    <location>
        <begin position="15"/>
        <end position="348"/>
    </location>
</feature>
<dbReference type="GO" id="GO:0016413">
    <property type="term" value="F:O-acetyltransferase activity"/>
    <property type="evidence" value="ECO:0007669"/>
    <property type="project" value="TreeGrafter"/>
</dbReference>
<feature type="transmembrane region" description="Helical" evidence="7">
    <location>
        <begin position="196"/>
        <end position="219"/>
    </location>
</feature>
<evidence type="ECO:0000256" key="2">
    <source>
        <dbReference type="ARBA" id="ARBA00007400"/>
    </source>
</evidence>
<feature type="transmembrane region" description="Helical" evidence="7">
    <location>
        <begin position="90"/>
        <end position="111"/>
    </location>
</feature>
<keyword evidence="10" id="KW-1185">Reference proteome</keyword>
<dbReference type="Pfam" id="PF01757">
    <property type="entry name" value="Acyl_transf_3"/>
    <property type="match status" value="1"/>
</dbReference>
<comment type="similarity">
    <text evidence="2">Belongs to the acyltransferase 3 family.</text>
</comment>
<keyword evidence="6 7" id="KW-0472">Membrane</keyword>
<comment type="subcellular location">
    <subcellularLocation>
        <location evidence="1">Cell membrane</location>
        <topology evidence="1">Multi-pass membrane protein</topology>
    </subcellularLocation>
</comment>
<keyword evidence="9" id="KW-0012">Acyltransferase</keyword>
<evidence type="ECO:0000259" key="8">
    <source>
        <dbReference type="Pfam" id="PF01757"/>
    </source>
</evidence>
<accession>A0A371PES4</accession>
<evidence type="ECO:0000313" key="9">
    <source>
        <dbReference type="EMBL" id="REK74399.1"/>
    </source>
</evidence>
<dbReference type="InterPro" id="IPR002656">
    <property type="entry name" value="Acyl_transf_3_dom"/>
</dbReference>
<dbReference type="EMBL" id="QUBQ01000003">
    <property type="protein sequence ID" value="REK74399.1"/>
    <property type="molecule type" value="Genomic_DNA"/>
</dbReference>
<dbReference type="AlphaFoldDB" id="A0A371PES4"/>
<reference evidence="9 10" key="1">
    <citation type="submission" date="2018-08" db="EMBL/GenBank/DDBJ databases">
        <title>Paenibacillus sp. M4BSY-1, whole genome shotgun sequence.</title>
        <authorList>
            <person name="Tuo L."/>
        </authorList>
    </citation>
    <scope>NUCLEOTIDE SEQUENCE [LARGE SCALE GENOMIC DNA]</scope>
    <source>
        <strain evidence="9 10">M4BSY-1</strain>
    </source>
</reference>
<dbReference type="OrthoDB" id="9810469at2"/>
<feature type="transmembrane region" description="Helical" evidence="7">
    <location>
        <begin position="50"/>
        <end position="69"/>
    </location>
</feature>
<feature type="transmembrane region" description="Helical" evidence="7">
    <location>
        <begin position="136"/>
        <end position="155"/>
    </location>
</feature>
<comment type="caution">
    <text evidence="9">The sequence shown here is derived from an EMBL/GenBank/DDBJ whole genome shotgun (WGS) entry which is preliminary data.</text>
</comment>
<evidence type="ECO:0000256" key="5">
    <source>
        <dbReference type="ARBA" id="ARBA00022989"/>
    </source>
</evidence>
<keyword evidence="5 7" id="KW-1133">Transmembrane helix</keyword>
<protein>
    <submittedName>
        <fullName evidence="9">Acyltransferase</fullName>
    </submittedName>
</protein>
<feature type="transmembrane region" description="Helical" evidence="7">
    <location>
        <begin position="20"/>
        <end position="38"/>
    </location>
</feature>
<dbReference type="Proteomes" id="UP000261905">
    <property type="component" value="Unassembled WGS sequence"/>
</dbReference>
<dbReference type="PANTHER" id="PTHR40074:SF2">
    <property type="entry name" value="O-ACETYLTRANSFERASE WECH"/>
    <property type="match status" value="1"/>
</dbReference>
<sequence>MSSASTAKVAGKRIIYIDLLRIISIVAVIVLHISASLLTRTNDFSTTSWWVSNVFNSICRFAVPVFFMISGAMILRSEVKSLKEFYLKRVWPLVVALLSWSLIYGLFYQYYLLKSKMNALEFVMDFGYKLLTDQNYVHLWFLYAIIAVYMTVPLISKFVKACSEKDLRYYLLLWFIVSILYRLVSDIIYRLTEQYFYIASMNIPFFMGYIGYFILGYYLFHYELPTILKHILYNLGILSFVLAPVLTYGVSKLSGTLDEMFYGNYSITSFLMAVGLFLFFKEKDAAISRKTNDKVRKVVSSVSGASFSIYLIHLLVETMVARSVGIEASFIETAGSLIFNLTVVFAISYLAVKVLNLSRYVTAVLFGGRG</sequence>
<keyword evidence="9" id="KW-0808">Transferase</keyword>
<dbReference type="PANTHER" id="PTHR40074">
    <property type="entry name" value="O-ACETYLTRANSFERASE WECH"/>
    <property type="match status" value="1"/>
</dbReference>
<evidence type="ECO:0000256" key="3">
    <source>
        <dbReference type="ARBA" id="ARBA00022475"/>
    </source>
</evidence>
<dbReference type="GO" id="GO:0009246">
    <property type="term" value="P:enterobacterial common antigen biosynthetic process"/>
    <property type="evidence" value="ECO:0007669"/>
    <property type="project" value="TreeGrafter"/>
</dbReference>
<feature type="transmembrane region" description="Helical" evidence="7">
    <location>
        <begin position="167"/>
        <end position="184"/>
    </location>
</feature>
<feature type="transmembrane region" description="Helical" evidence="7">
    <location>
        <begin position="231"/>
        <end position="250"/>
    </location>
</feature>
<evidence type="ECO:0000256" key="6">
    <source>
        <dbReference type="ARBA" id="ARBA00023136"/>
    </source>
</evidence>
<dbReference type="RefSeq" id="WP_116047687.1">
    <property type="nucleotide sequence ID" value="NZ_QUBQ01000003.1"/>
</dbReference>
<name>A0A371PES4_9BACL</name>
<evidence type="ECO:0000256" key="7">
    <source>
        <dbReference type="SAM" id="Phobius"/>
    </source>
</evidence>
<feature type="transmembrane region" description="Helical" evidence="7">
    <location>
        <begin position="301"/>
        <end position="321"/>
    </location>
</feature>
<organism evidence="9 10">
    <name type="scientific">Paenibacillus paeoniae</name>
    <dbReference type="NCBI Taxonomy" id="2292705"/>
    <lineage>
        <taxon>Bacteria</taxon>
        <taxon>Bacillati</taxon>
        <taxon>Bacillota</taxon>
        <taxon>Bacilli</taxon>
        <taxon>Bacillales</taxon>
        <taxon>Paenibacillaceae</taxon>
        <taxon>Paenibacillus</taxon>
    </lineage>
</organism>
<gene>
    <name evidence="9" type="ORF">DX130_17940</name>
</gene>